<feature type="compositionally biased region" description="Acidic residues" evidence="1">
    <location>
        <begin position="69"/>
        <end position="78"/>
    </location>
</feature>
<dbReference type="Proteomes" id="UP000070544">
    <property type="component" value="Unassembled WGS sequence"/>
</dbReference>
<proteinExistence type="predicted"/>
<gene>
    <name evidence="2" type="ORF">M427DRAFT_59652</name>
</gene>
<accession>A0A139A673</accession>
<feature type="compositionally biased region" description="Gly residues" evidence="1">
    <location>
        <begin position="121"/>
        <end position="138"/>
    </location>
</feature>
<feature type="compositionally biased region" description="Polar residues" evidence="1">
    <location>
        <begin position="38"/>
        <end position="66"/>
    </location>
</feature>
<evidence type="ECO:0000256" key="1">
    <source>
        <dbReference type="SAM" id="MobiDB-lite"/>
    </source>
</evidence>
<protein>
    <submittedName>
        <fullName evidence="2">Uncharacterized protein</fullName>
    </submittedName>
</protein>
<feature type="region of interest" description="Disordered" evidence="1">
    <location>
        <begin position="94"/>
        <end position="146"/>
    </location>
</feature>
<feature type="non-terminal residue" evidence="2">
    <location>
        <position position="1"/>
    </location>
</feature>
<evidence type="ECO:0000313" key="2">
    <source>
        <dbReference type="EMBL" id="KXS12320.1"/>
    </source>
</evidence>
<dbReference type="AlphaFoldDB" id="A0A139A673"/>
<keyword evidence="3" id="KW-1185">Reference proteome</keyword>
<name>A0A139A673_GONPJ</name>
<evidence type="ECO:0000313" key="3">
    <source>
        <dbReference type="Proteomes" id="UP000070544"/>
    </source>
</evidence>
<sequence length="146" mass="15483">MDETHSPKQWFENEPDTFSWSRIQATAIADRPALQPASSFSMVQSNASSSDTLVSTPISSTNVTKQPENEDNPEDLEEELSRVRKQYLELVARVKEAGNGTSGSRGQARGKRGKGRESGASSGGSGRSEGSGGSGGSRVSGKRSYG</sequence>
<reference evidence="2 3" key="1">
    <citation type="journal article" date="2015" name="Genome Biol. Evol.">
        <title>Phylogenomic analyses indicate that early fungi evolved digesting cell walls of algal ancestors of land plants.</title>
        <authorList>
            <person name="Chang Y."/>
            <person name="Wang S."/>
            <person name="Sekimoto S."/>
            <person name="Aerts A.L."/>
            <person name="Choi C."/>
            <person name="Clum A."/>
            <person name="LaButti K.M."/>
            <person name="Lindquist E.A."/>
            <person name="Yee Ngan C."/>
            <person name="Ohm R.A."/>
            <person name="Salamov A.A."/>
            <person name="Grigoriev I.V."/>
            <person name="Spatafora J.W."/>
            <person name="Berbee M.L."/>
        </authorList>
    </citation>
    <scope>NUCLEOTIDE SEQUENCE [LARGE SCALE GENOMIC DNA]</scope>
    <source>
        <strain evidence="2 3">JEL478</strain>
    </source>
</reference>
<dbReference type="EMBL" id="KQ965789">
    <property type="protein sequence ID" value="KXS12320.1"/>
    <property type="molecule type" value="Genomic_DNA"/>
</dbReference>
<feature type="region of interest" description="Disordered" evidence="1">
    <location>
        <begin position="38"/>
        <end position="82"/>
    </location>
</feature>
<organism evidence="2 3">
    <name type="scientific">Gonapodya prolifera (strain JEL478)</name>
    <name type="common">Monoblepharis prolifera</name>
    <dbReference type="NCBI Taxonomy" id="1344416"/>
    <lineage>
        <taxon>Eukaryota</taxon>
        <taxon>Fungi</taxon>
        <taxon>Fungi incertae sedis</taxon>
        <taxon>Chytridiomycota</taxon>
        <taxon>Chytridiomycota incertae sedis</taxon>
        <taxon>Monoblepharidomycetes</taxon>
        <taxon>Monoblepharidales</taxon>
        <taxon>Gonapodyaceae</taxon>
        <taxon>Gonapodya</taxon>
    </lineage>
</organism>